<accession>A0AAN7ANX2</accession>
<proteinExistence type="predicted"/>
<dbReference type="AlphaFoldDB" id="A0AAN7ANX2"/>
<organism evidence="1 2">
    <name type="scientific">Triangularia verruculosa</name>
    <dbReference type="NCBI Taxonomy" id="2587418"/>
    <lineage>
        <taxon>Eukaryota</taxon>
        <taxon>Fungi</taxon>
        <taxon>Dikarya</taxon>
        <taxon>Ascomycota</taxon>
        <taxon>Pezizomycotina</taxon>
        <taxon>Sordariomycetes</taxon>
        <taxon>Sordariomycetidae</taxon>
        <taxon>Sordariales</taxon>
        <taxon>Podosporaceae</taxon>
        <taxon>Triangularia</taxon>
    </lineage>
</organism>
<sequence length="164" mass="18727">MSLLLEVSLPSFITITLVLCLKKRNNFCGLLGGRGGKKKRGLLNGGRGFMQCILNALANNSTFEYSLKIRGKEVEELYKAYRNNPNKGPFTSCIYTLDIFSPSKIKLLLYNGKSSMDRTIEIFNGLYPLFLKWRLFFADDFNGLYYSPSENNRYIYPCCQPPLC</sequence>
<comment type="caution">
    <text evidence="1">The sequence shown here is derived from an EMBL/GenBank/DDBJ whole genome shotgun (WGS) entry which is preliminary data.</text>
</comment>
<evidence type="ECO:0000313" key="2">
    <source>
        <dbReference type="Proteomes" id="UP001303160"/>
    </source>
</evidence>
<dbReference type="Proteomes" id="UP001303160">
    <property type="component" value="Unassembled WGS sequence"/>
</dbReference>
<evidence type="ECO:0000313" key="1">
    <source>
        <dbReference type="EMBL" id="KAK4194048.1"/>
    </source>
</evidence>
<dbReference type="EMBL" id="MU864121">
    <property type="protein sequence ID" value="KAK4194048.1"/>
    <property type="molecule type" value="Genomic_DNA"/>
</dbReference>
<reference evidence="1" key="2">
    <citation type="submission" date="2023-05" db="EMBL/GenBank/DDBJ databases">
        <authorList>
            <consortium name="Lawrence Berkeley National Laboratory"/>
            <person name="Steindorff A."/>
            <person name="Hensen N."/>
            <person name="Bonometti L."/>
            <person name="Westerberg I."/>
            <person name="Brannstrom I.O."/>
            <person name="Guillou S."/>
            <person name="Cros-Aarteil S."/>
            <person name="Calhoun S."/>
            <person name="Haridas S."/>
            <person name="Kuo A."/>
            <person name="Mondo S."/>
            <person name="Pangilinan J."/>
            <person name="Riley R."/>
            <person name="Labutti K."/>
            <person name="Andreopoulos B."/>
            <person name="Lipzen A."/>
            <person name="Chen C."/>
            <person name="Yanf M."/>
            <person name="Daum C."/>
            <person name="Ng V."/>
            <person name="Clum A."/>
            <person name="Ohm R."/>
            <person name="Martin F."/>
            <person name="Silar P."/>
            <person name="Natvig D."/>
            <person name="Lalanne C."/>
            <person name="Gautier V."/>
            <person name="Ament-Velasquez S.L."/>
            <person name="Kruys A."/>
            <person name="Hutchinson M.I."/>
            <person name="Powell A.J."/>
            <person name="Barry K."/>
            <person name="Miller A.N."/>
            <person name="Grigoriev I.V."/>
            <person name="Debuchy R."/>
            <person name="Gladieux P."/>
            <person name="Thoren M.H."/>
            <person name="Johannesson H."/>
        </authorList>
    </citation>
    <scope>NUCLEOTIDE SEQUENCE</scope>
    <source>
        <strain evidence="1">CBS 315.58</strain>
    </source>
</reference>
<gene>
    <name evidence="1" type="ORF">QBC40DRAFT_302459</name>
</gene>
<reference evidence="1" key="1">
    <citation type="journal article" date="2023" name="Mol. Phylogenet. Evol.">
        <title>Genome-scale phylogeny and comparative genomics of the fungal order Sordariales.</title>
        <authorList>
            <person name="Hensen N."/>
            <person name="Bonometti L."/>
            <person name="Westerberg I."/>
            <person name="Brannstrom I.O."/>
            <person name="Guillou S."/>
            <person name="Cros-Aarteil S."/>
            <person name="Calhoun S."/>
            <person name="Haridas S."/>
            <person name="Kuo A."/>
            <person name="Mondo S."/>
            <person name="Pangilinan J."/>
            <person name="Riley R."/>
            <person name="LaButti K."/>
            <person name="Andreopoulos B."/>
            <person name="Lipzen A."/>
            <person name="Chen C."/>
            <person name="Yan M."/>
            <person name="Daum C."/>
            <person name="Ng V."/>
            <person name="Clum A."/>
            <person name="Steindorff A."/>
            <person name="Ohm R.A."/>
            <person name="Martin F."/>
            <person name="Silar P."/>
            <person name="Natvig D.O."/>
            <person name="Lalanne C."/>
            <person name="Gautier V."/>
            <person name="Ament-Velasquez S.L."/>
            <person name="Kruys A."/>
            <person name="Hutchinson M.I."/>
            <person name="Powell A.J."/>
            <person name="Barry K."/>
            <person name="Miller A.N."/>
            <person name="Grigoriev I.V."/>
            <person name="Debuchy R."/>
            <person name="Gladieux P."/>
            <person name="Hiltunen Thoren M."/>
            <person name="Johannesson H."/>
        </authorList>
    </citation>
    <scope>NUCLEOTIDE SEQUENCE</scope>
    <source>
        <strain evidence="1">CBS 315.58</strain>
    </source>
</reference>
<keyword evidence="2" id="KW-1185">Reference proteome</keyword>
<protein>
    <submittedName>
        <fullName evidence="1">Uncharacterized protein</fullName>
    </submittedName>
</protein>
<name>A0AAN7ANX2_9PEZI</name>